<keyword evidence="1" id="KW-0812">Transmembrane</keyword>
<proteinExistence type="predicted"/>
<gene>
    <name evidence="3" type="ORF">AS194_12765</name>
</gene>
<feature type="transmembrane region" description="Helical" evidence="1">
    <location>
        <begin position="176"/>
        <end position="194"/>
    </location>
</feature>
<dbReference type="Proteomes" id="UP000051202">
    <property type="component" value="Unassembled WGS sequence"/>
</dbReference>
<protein>
    <recommendedName>
        <fullName evidence="2">EamA domain-containing protein</fullName>
    </recommendedName>
</protein>
<feature type="transmembrane region" description="Helical" evidence="1">
    <location>
        <begin position="258"/>
        <end position="277"/>
    </location>
</feature>
<keyword evidence="4" id="KW-1185">Reference proteome</keyword>
<feature type="transmembrane region" description="Helical" evidence="1">
    <location>
        <begin position="36"/>
        <end position="56"/>
    </location>
</feature>
<dbReference type="AlphaFoldDB" id="A0A0T6DNA3"/>
<comment type="caution">
    <text evidence="3">The sequence shown here is derived from an EMBL/GenBank/DDBJ whole genome shotgun (WGS) entry which is preliminary data.</text>
</comment>
<keyword evidence="1" id="KW-0472">Membrane</keyword>
<sequence length="287" mass="31722">MPKMSVAFAMTLLVLGNIIAVFSDALIKALPSETAVYQFILFRQCTAVLMLLPFCLINKKNKLFSNIKWHFVRSHVWLLGVIFMVLSLQALPLATANAIFYAAPLFVLPLGFLFYKDRLNFPTIAASILGFAGILVIVQPKQINLGAVFALIVAVTMALNNLLVRKLPQHHTVYQTLLLTNLLGIPFALGLAIWEGQPFDWRSLITAASSNVFILIYAGICVQVYRHIEAYKVSSAEYSGLIGAVVVGIILFNEVPNMTLLVGSALIILPLIWLATLESMRFRQKTG</sequence>
<feature type="domain" description="EamA" evidence="2">
    <location>
        <begin position="9"/>
        <end position="138"/>
    </location>
</feature>
<keyword evidence="1" id="KW-1133">Transmembrane helix</keyword>
<dbReference type="PANTHER" id="PTHR22911">
    <property type="entry name" value="ACYL-MALONYL CONDENSING ENZYME-RELATED"/>
    <property type="match status" value="1"/>
</dbReference>
<dbReference type="Pfam" id="PF00892">
    <property type="entry name" value="EamA"/>
    <property type="match status" value="2"/>
</dbReference>
<evidence type="ECO:0000259" key="2">
    <source>
        <dbReference type="Pfam" id="PF00892"/>
    </source>
</evidence>
<dbReference type="Gene3D" id="1.10.3730.20">
    <property type="match status" value="1"/>
</dbReference>
<feature type="transmembrane region" description="Helical" evidence="1">
    <location>
        <begin position="145"/>
        <end position="164"/>
    </location>
</feature>
<feature type="domain" description="EamA" evidence="2">
    <location>
        <begin position="145"/>
        <end position="273"/>
    </location>
</feature>
<dbReference type="InterPro" id="IPR037185">
    <property type="entry name" value="EmrE-like"/>
</dbReference>
<feature type="transmembrane region" description="Helical" evidence="1">
    <location>
        <begin position="122"/>
        <end position="139"/>
    </location>
</feature>
<reference evidence="3 4" key="1">
    <citation type="submission" date="2015-11" db="EMBL/GenBank/DDBJ databases">
        <title>Permanent draft genome of Psychrobacter piscatorii LQ58.</title>
        <authorList>
            <person name="Zhou M."/>
            <person name="Dong B."/>
            <person name="Liu Q."/>
        </authorList>
    </citation>
    <scope>NUCLEOTIDE SEQUENCE [LARGE SCALE GENOMIC DNA]</scope>
    <source>
        <strain evidence="3 4">LQ58</strain>
    </source>
</reference>
<feature type="transmembrane region" description="Helical" evidence="1">
    <location>
        <begin position="76"/>
        <end position="92"/>
    </location>
</feature>
<feature type="transmembrane region" description="Helical" evidence="1">
    <location>
        <begin position="236"/>
        <end position="252"/>
    </location>
</feature>
<feature type="transmembrane region" description="Helical" evidence="1">
    <location>
        <begin position="206"/>
        <end position="224"/>
    </location>
</feature>
<accession>A0A0T6DNA3</accession>
<evidence type="ECO:0000313" key="4">
    <source>
        <dbReference type="Proteomes" id="UP000051202"/>
    </source>
</evidence>
<dbReference type="GO" id="GO:0016020">
    <property type="term" value="C:membrane"/>
    <property type="evidence" value="ECO:0007669"/>
    <property type="project" value="InterPro"/>
</dbReference>
<organism evidence="3 4">
    <name type="scientific">Psychrobacter piscatorii</name>
    <dbReference type="NCBI Taxonomy" id="554343"/>
    <lineage>
        <taxon>Bacteria</taxon>
        <taxon>Pseudomonadati</taxon>
        <taxon>Pseudomonadota</taxon>
        <taxon>Gammaproteobacteria</taxon>
        <taxon>Moraxellales</taxon>
        <taxon>Moraxellaceae</taxon>
        <taxon>Psychrobacter</taxon>
    </lineage>
</organism>
<dbReference type="RefSeq" id="WP_058025963.1">
    <property type="nucleotide sequence ID" value="NZ_LNDJ01000133.1"/>
</dbReference>
<dbReference type="InterPro" id="IPR000620">
    <property type="entry name" value="EamA_dom"/>
</dbReference>
<feature type="transmembrane region" description="Helical" evidence="1">
    <location>
        <begin position="98"/>
        <end position="115"/>
    </location>
</feature>
<dbReference type="SUPFAM" id="SSF103481">
    <property type="entry name" value="Multidrug resistance efflux transporter EmrE"/>
    <property type="match status" value="2"/>
</dbReference>
<dbReference type="PANTHER" id="PTHR22911:SF103">
    <property type="entry name" value="BLR2811 PROTEIN"/>
    <property type="match status" value="1"/>
</dbReference>
<name>A0A0T6DNA3_9GAMM</name>
<evidence type="ECO:0000256" key="1">
    <source>
        <dbReference type="SAM" id="Phobius"/>
    </source>
</evidence>
<dbReference type="EMBL" id="LNDJ01000133">
    <property type="protein sequence ID" value="KRU21249.1"/>
    <property type="molecule type" value="Genomic_DNA"/>
</dbReference>
<evidence type="ECO:0000313" key="3">
    <source>
        <dbReference type="EMBL" id="KRU21249.1"/>
    </source>
</evidence>